<gene>
    <name evidence="2" type="ORF">GCM10008905_18010</name>
</gene>
<evidence type="ECO:0000313" key="2">
    <source>
        <dbReference type="EMBL" id="GAA0724307.1"/>
    </source>
</evidence>
<name>A0ABN1IZE2_9CLOT</name>
<dbReference type="EMBL" id="BAAACF010000001">
    <property type="protein sequence ID" value="GAA0724307.1"/>
    <property type="molecule type" value="Genomic_DNA"/>
</dbReference>
<reference evidence="2 3" key="1">
    <citation type="journal article" date="2019" name="Int. J. Syst. Evol. Microbiol.">
        <title>The Global Catalogue of Microorganisms (GCM) 10K type strain sequencing project: providing services to taxonomists for standard genome sequencing and annotation.</title>
        <authorList>
            <consortium name="The Broad Institute Genomics Platform"/>
            <consortium name="The Broad Institute Genome Sequencing Center for Infectious Disease"/>
            <person name="Wu L."/>
            <person name="Ma J."/>
        </authorList>
    </citation>
    <scope>NUCLEOTIDE SEQUENCE [LARGE SCALE GENOMIC DNA]</scope>
    <source>
        <strain evidence="2 3">JCM 1405</strain>
    </source>
</reference>
<evidence type="ECO:0000313" key="3">
    <source>
        <dbReference type="Proteomes" id="UP001500339"/>
    </source>
</evidence>
<feature type="domain" description="6-hydroxymethylpterin diphosphokinase MptE-like" evidence="1">
    <location>
        <begin position="196"/>
        <end position="361"/>
    </location>
</feature>
<protein>
    <submittedName>
        <fullName evidence="2">Motility associated factor glycosyltransferase family protein</fullName>
    </submittedName>
</protein>
<comment type="caution">
    <text evidence="2">The sequence shown here is derived from an EMBL/GenBank/DDBJ whole genome shotgun (WGS) entry which is preliminary data.</text>
</comment>
<proteinExistence type="predicted"/>
<sequence>MDNFTKDTMEYINDNNINEEYSLEKSKDDKYIIKINKDGKKIYLGSKYNVQRDIEEFLKGLEDITPQSIIIVFGLGAGEHIIELLKRLEESNKVLIIEPDINVVNRFLQIEYSKELISDERISLCLCEEDKVETFLNTYINSLTIRTSIKIIKFSNYDKIYRKEIINAFSSIKKFIEKSLVNNSTNKSFSELFTKAFVNNLYHIAEATPINYFKNIFKDKPAIVVSAGPSLEKNVHILKESQNEFIIITGARSLGTLIKNDIVPDFICMVDPCDLNLKFIEDYLDYNIPLVFFESTSYKALDLHKGEKIFFTGNTIIHNLLQYDVEDLLTGGSVAHTCTSFALHLGCNPITFIGQDFAYTGEKFHADSSAFRKENQINCSDEYIVVKDVYGYPVKTSWILNFYKNNMEEIIEKYKDKVFIDSTEGGAYMKATEVYTLKYTIDKYGIEQINKEKIREIFDRSARIGKYNILKYLQQSEKSLRDINIKVDRGFEYSKEIYLSYKIGKKIDIDNINKKLDIIGQFIEKNREETMIINFLIFKILEDVLCNPEYMISSKDSERERGIKIAEKSMKLYKGIGDKIKEVMPLLKIAIDKLKEEKE</sequence>
<dbReference type="PANTHER" id="PTHR41786">
    <property type="entry name" value="MOTILITY ACCESSORY FACTOR MAF"/>
    <property type="match status" value="1"/>
</dbReference>
<dbReference type="Proteomes" id="UP001500339">
    <property type="component" value="Unassembled WGS sequence"/>
</dbReference>
<organism evidence="2 3">
    <name type="scientific">Clostridium malenominatum</name>
    <dbReference type="NCBI Taxonomy" id="1539"/>
    <lineage>
        <taxon>Bacteria</taxon>
        <taxon>Bacillati</taxon>
        <taxon>Bacillota</taxon>
        <taxon>Clostridia</taxon>
        <taxon>Eubacteriales</taxon>
        <taxon>Clostridiaceae</taxon>
        <taxon>Clostridium</taxon>
    </lineage>
</organism>
<evidence type="ECO:0000259" key="1">
    <source>
        <dbReference type="Pfam" id="PF01973"/>
    </source>
</evidence>
<dbReference type="Pfam" id="PF01973">
    <property type="entry name" value="MptE-like"/>
    <property type="match status" value="1"/>
</dbReference>
<keyword evidence="3" id="KW-1185">Reference proteome</keyword>
<dbReference type="PANTHER" id="PTHR41786:SF1">
    <property type="entry name" value="6-HYDROXYMETHYLPTERIN DIPHOSPHOKINASE MPTE-LIKE DOMAIN-CONTAINING PROTEIN"/>
    <property type="match status" value="1"/>
</dbReference>
<dbReference type="RefSeq" id="WP_343768970.1">
    <property type="nucleotide sequence ID" value="NZ_BAAACF010000001.1"/>
</dbReference>
<accession>A0ABN1IZE2</accession>
<dbReference type="InterPro" id="IPR002826">
    <property type="entry name" value="MptE-like"/>
</dbReference>